<feature type="chain" id="PRO_5009925769" evidence="3">
    <location>
        <begin position="32"/>
        <end position="535"/>
    </location>
</feature>
<keyword evidence="1" id="KW-0479">Metal-binding</keyword>
<proteinExistence type="predicted"/>
<dbReference type="InterPro" id="IPR011707">
    <property type="entry name" value="Cu-oxidase-like_N"/>
</dbReference>
<dbReference type="OrthoDB" id="9757546at2"/>
<dbReference type="GO" id="GO:0005507">
    <property type="term" value="F:copper ion binding"/>
    <property type="evidence" value="ECO:0007669"/>
    <property type="project" value="InterPro"/>
</dbReference>
<dbReference type="RefSeq" id="WP_079551377.1">
    <property type="nucleotide sequence ID" value="NZ_LT670847.1"/>
</dbReference>
<gene>
    <name evidence="6" type="ORF">SAMN05878437_0711</name>
</gene>
<dbReference type="GO" id="GO:0051301">
    <property type="term" value="P:cell division"/>
    <property type="evidence" value="ECO:0007669"/>
    <property type="project" value="UniProtKB-KW"/>
</dbReference>
<dbReference type="InterPro" id="IPR033138">
    <property type="entry name" value="Cu_oxidase_CS"/>
</dbReference>
<dbReference type="EMBL" id="LT670847">
    <property type="protein sequence ID" value="SHM00055.1"/>
    <property type="molecule type" value="Genomic_DNA"/>
</dbReference>
<dbReference type="Pfam" id="PF07732">
    <property type="entry name" value="Cu-oxidase_3"/>
    <property type="match status" value="1"/>
</dbReference>
<reference evidence="6 7" key="1">
    <citation type="submission" date="2016-11" db="EMBL/GenBank/DDBJ databases">
        <authorList>
            <person name="Jaros S."/>
            <person name="Januszkiewicz K."/>
            <person name="Wedrychowicz H."/>
        </authorList>
    </citation>
    <scope>NUCLEOTIDE SEQUENCE [LARGE SCALE GENOMIC DNA]</scope>
    <source>
        <strain evidence="6 7">ACAM 12</strain>
    </source>
</reference>
<keyword evidence="2" id="KW-0560">Oxidoreductase</keyword>
<keyword evidence="6" id="KW-0167">Capsid protein</keyword>
<keyword evidence="6" id="KW-0132">Cell division</keyword>
<dbReference type="Proteomes" id="UP000190911">
    <property type="component" value="Chromosome I"/>
</dbReference>
<accession>A0A1M7F7V5</accession>
<evidence type="ECO:0000259" key="4">
    <source>
        <dbReference type="Pfam" id="PF07731"/>
    </source>
</evidence>
<name>A0A1M7F7V5_9GAMM</name>
<evidence type="ECO:0000256" key="3">
    <source>
        <dbReference type="SAM" id="SignalP"/>
    </source>
</evidence>
<keyword evidence="3" id="KW-0732">Signal</keyword>
<evidence type="ECO:0000256" key="1">
    <source>
        <dbReference type="ARBA" id="ARBA00022723"/>
    </source>
</evidence>
<dbReference type="FunCoup" id="A0A1M7F7V5">
    <property type="interactions" value="82"/>
</dbReference>
<evidence type="ECO:0000313" key="6">
    <source>
        <dbReference type="EMBL" id="SHM00055.1"/>
    </source>
</evidence>
<dbReference type="AlphaFoldDB" id="A0A1M7F7V5"/>
<organism evidence="6 7">
    <name type="scientific">Vreelandella subglaciescola</name>
    <dbReference type="NCBI Taxonomy" id="29571"/>
    <lineage>
        <taxon>Bacteria</taxon>
        <taxon>Pseudomonadati</taxon>
        <taxon>Pseudomonadota</taxon>
        <taxon>Gammaproteobacteria</taxon>
        <taxon>Oceanospirillales</taxon>
        <taxon>Halomonadaceae</taxon>
        <taxon>Vreelandella</taxon>
    </lineage>
</organism>
<dbReference type="SUPFAM" id="SSF49503">
    <property type="entry name" value="Cupredoxins"/>
    <property type="match status" value="3"/>
</dbReference>
<feature type="domain" description="Plastocyanin-like" evidence="5">
    <location>
        <begin position="92"/>
        <end position="197"/>
    </location>
</feature>
<dbReference type="InterPro" id="IPR002355">
    <property type="entry name" value="Cu_oxidase_Cu_BS"/>
</dbReference>
<evidence type="ECO:0000313" key="7">
    <source>
        <dbReference type="Proteomes" id="UP000190911"/>
    </source>
</evidence>
<feature type="domain" description="Plastocyanin-like" evidence="4">
    <location>
        <begin position="420"/>
        <end position="534"/>
    </location>
</feature>
<dbReference type="InterPro" id="IPR011706">
    <property type="entry name" value="Cu-oxidase_C"/>
</dbReference>
<keyword evidence="6" id="KW-0946">Virion</keyword>
<dbReference type="PROSITE" id="PS00079">
    <property type="entry name" value="MULTICOPPER_OXIDASE1"/>
    <property type="match status" value="1"/>
</dbReference>
<dbReference type="PANTHER" id="PTHR48267">
    <property type="entry name" value="CUPREDOXIN SUPERFAMILY PROTEIN"/>
    <property type="match status" value="1"/>
</dbReference>
<evidence type="ECO:0000259" key="5">
    <source>
        <dbReference type="Pfam" id="PF07732"/>
    </source>
</evidence>
<dbReference type="GO" id="GO:0016491">
    <property type="term" value="F:oxidoreductase activity"/>
    <property type="evidence" value="ECO:0007669"/>
    <property type="project" value="UniProtKB-KW"/>
</dbReference>
<dbReference type="InterPro" id="IPR008972">
    <property type="entry name" value="Cupredoxin"/>
</dbReference>
<keyword evidence="6" id="KW-0131">Cell cycle</keyword>
<dbReference type="PROSITE" id="PS00080">
    <property type="entry name" value="MULTICOPPER_OXIDASE2"/>
    <property type="match status" value="1"/>
</dbReference>
<sequence>MKRIDRTRRKLLVGIGGFAGISAVSPTFLLAACNSETPAGSDNLAATPHGVEKGPFDVNLRLRAQPDTVPILPGTPSEVWRYKADLTKGSPGTLTPLGESYPGPLIRLRQGQRVRIQLENRLPEDTTVHWHGLHVPPDVDGQPRLPIKPGDDMTVAFDVRDRAGLYWYHPHPHGPDGGRVGFQSYAGLAGPLVIEDDIERALGLPDGEQELILILQDRSFAGDNELTYLDGMGSMMTRMQGFLGDRILVNGRPPETRDVGTRAYRLRILNGSNARIYKLAWSDGEPVTVIGTDGGLLAKPQRLPYVTLAPAQRVDVWVDLSQAEVGQQLSLVSEQYRGGMMGDMGDMGDMGGMGGMMGRSALPAGAQLDLLGLRITQRVRDGRSLPLNLDSELATPSVTAATPIRRFELGMRMMRGFSINGRQFEGATVADDEIVALGDTEIWEFVNDTMMPHPMHVHGLQFAVIGRQSFSDRRGWSGLDAGLVDAGLHDTVLVLPGERVRVALTFNDFKGLYVYHCHNMEHEDNGMMRYYRVRA</sequence>
<protein>
    <submittedName>
        <fullName evidence="6">Multicopper oxidase with three cupredoxin domains (Includes cell division protein FtsP and spore coat protein CotA)</fullName>
    </submittedName>
</protein>
<evidence type="ECO:0000256" key="2">
    <source>
        <dbReference type="ARBA" id="ARBA00023002"/>
    </source>
</evidence>
<feature type="signal peptide" evidence="3">
    <location>
        <begin position="1"/>
        <end position="31"/>
    </location>
</feature>
<dbReference type="InterPro" id="IPR045087">
    <property type="entry name" value="Cu-oxidase_fam"/>
</dbReference>
<dbReference type="PROSITE" id="PS51257">
    <property type="entry name" value="PROKAR_LIPOPROTEIN"/>
    <property type="match status" value="1"/>
</dbReference>
<dbReference type="STRING" id="29571.SAMN05878437_0711"/>
<dbReference type="Gene3D" id="2.60.40.420">
    <property type="entry name" value="Cupredoxins - blue copper proteins"/>
    <property type="match status" value="3"/>
</dbReference>
<dbReference type="PANTHER" id="PTHR48267:SF1">
    <property type="entry name" value="BILIRUBIN OXIDASE"/>
    <property type="match status" value="1"/>
</dbReference>
<dbReference type="Pfam" id="PF07731">
    <property type="entry name" value="Cu-oxidase_2"/>
    <property type="match status" value="1"/>
</dbReference>
<dbReference type="InParanoid" id="A0A1M7F7V5"/>
<keyword evidence="7" id="KW-1185">Reference proteome</keyword>